<accession>A0AAV7ZJY1</accession>
<evidence type="ECO:0000313" key="4">
    <source>
        <dbReference type="EMBL" id="KAJ3442317.1"/>
    </source>
</evidence>
<dbReference type="InterPro" id="IPR012977">
    <property type="entry name" value="SDA1_N"/>
</dbReference>
<feature type="region of interest" description="Disordered" evidence="2">
    <location>
        <begin position="596"/>
        <end position="618"/>
    </location>
</feature>
<dbReference type="GO" id="GO:0015031">
    <property type="term" value="P:protein transport"/>
    <property type="evidence" value="ECO:0007669"/>
    <property type="project" value="UniProtKB-KW"/>
</dbReference>
<name>A0AAV7ZJY1_9EUKA</name>
<evidence type="ECO:0000256" key="1">
    <source>
        <dbReference type="RuleBase" id="RU365057"/>
    </source>
</evidence>
<dbReference type="GO" id="GO:0005730">
    <property type="term" value="C:nucleolus"/>
    <property type="evidence" value="ECO:0007669"/>
    <property type="project" value="UniProtKB-SubCell"/>
</dbReference>
<protein>
    <recommendedName>
        <fullName evidence="1">Protein SDA1</fullName>
    </recommendedName>
</protein>
<keyword evidence="1" id="KW-0690">Ribosome biogenesis</keyword>
<keyword evidence="1" id="KW-0539">Nucleus</keyword>
<evidence type="ECO:0000313" key="5">
    <source>
        <dbReference type="Proteomes" id="UP001146793"/>
    </source>
</evidence>
<dbReference type="EMBL" id="JANTQA010000026">
    <property type="protein sequence ID" value="KAJ3442317.1"/>
    <property type="molecule type" value="Genomic_DNA"/>
</dbReference>
<comment type="caution">
    <text evidence="4">The sequence shown here is derived from an EMBL/GenBank/DDBJ whole genome shotgun (WGS) entry which is preliminary data.</text>
</comment>
<keyword evidence="1" id="KW-0653">Protein transport</keyword>
<dbReference type="InterPro" id="IPR027312">
    <property type="entry name" value="Sda1"/>
</dbReference>
<comment type="subcellular location">
    <subcellularLocation>
        <location evidence="1">Nucleus</location>
        <location evidence="1">Nucleolus</location>
    </subcellularLocation>
</comment>
<dbReference type="Pfam" id="PF08158">
    <property type="entry name" value="SDA1_HEAT"/>
    <property type="match status" value="1"/>
</dbReference>
<comment type="similarity">
    <text evidence="1">Belongs to the SDA1 family.</text>
</comment>
<sequence>MDLLTLQHNAKKQPESYKEEVEMQYEHFQSSLTLFLLNPTSYSKDFGLLLQFLSHMSPKYKKMLKDFPTKLSTLLNDHSRNMHKELRMTIIKSLFLLENKGCLPLENTLPIYFSLFACKDKELNKLVTAHILRSFRMLSKKNGGNKRVRIIKNIVYSFLKDTRDRVPEHALLILILTFNKKIWYGAQTVNIIANACFQGNTRLLVASLNFFLKNDIEEYLDPDLEEKETEETSKLQAAQESYCETLKSMKYSKKTKKKKKKHKKRKLLQEVRMEQKRLRYSSGSTQINLKAIELLYDPQSFSEKLFGYLRTCTETFRVKILMMNVIARLIGVHKLLIFNYYTWVQKYAKPHQEGVTEILGFIVQSVHNLVPPEIVEPILNHLLLNFIGDRSSTQAVVVGINTVLEIVKRCPLVLTEEVARDIAEYKRSRDKYIGSAARGFIHLVREIDPKILPKKDRGKTSEGLEKNNMAYGEEKVNYGVEGIELLGLGDNVDKNKILTDEDFFKLEKIKFAIKMGYKKNEEGKYINEDEDVLELEEIWDLRDEDDDVEEDLDIVKNREFNRFSHRRFDPNDLMSNIKRKRTREERMEIANEGKVGRTYGKPKASGGGTKNEEKEKLKPFMLTRDRHVVVEKKLLSSKERDRIRNKNILKLQKRK</sequence>
<dbReference type="GO" id="GO:0042273">
    <property type="term" value="P:ribosomal large subunit biogenesis"/>
    <property type="evidence" value="ECO:0007669"/>
    <property type="project" value="UniProtKB-UniRule"/>
</dbReference>
<dbReference type="PANTHER" id="PTHR12730">
    <property type="entry name" value="HSDA/SDA1-RELATED"/>
    <property type="match status" value="1"/>
</dbReference>
<organism evidence="4 5">
    <name type="scientific">Anaeramoeba flamelloides</name>
    <dbReference type="NCBI Taxonomy" id="1746091"/>
    <lineage>
        <taxon>Eukaryota</taxon>
        <taxon>Metamonada</taxon>
        <taxon>Anaeramoebidae</taxon>
        <taxon>Anaeramoeba</taxon>
    </lineage>
</organism>
<keyword evidence="1" id="KW-0813">Transport</keyword>
<dbReference type="PANTHER" id="PTHR12730:SF0">
    <property type="entry name" value="PROTEIN SDA1 HOMOLOG"/>
    <property type="match status" value="1"/>
</dbReference>
<feature type="domain" description="SDA1 N-terminal" evidence="3">
    <location>
        <begin position="52"/>
        <end position="429"/>
    </location>
</feature>
<evidence type="ECO:0000259" key="3">
    <source>
        <dbReference type="Pfam" id="PF08158"/>
    </source>
</evidence>
<dbReference type="InterPro" id="IPR016024">
    <property type="entry name" value="ARM-type_fold"/>
</dbReference>
<evidence type="ECO:0000256" key="2">
    <source>
        <dbReference type="SAM" id="MobiDB-lite"/>
    </source>
</evidence>
<dbReference type="GO" id="GO:0000055">
    <property type="term" value="P:ribosomal large subunit export from nucleus"/>
    <property type="evidence" value="ECO:0007669"/>
    <property type="project" value="UniProtKB-UniRule"/>
</dbReference>
<reference evidence="4" key="1">
    <citation type="submission" date="2022-08" db="EMBL/GenBank/DDBJ databases">
        <title>Novel sulphate-reducing endosymbionts in the free-living metamonad Anaeramoeba.</title>
        <authorList>
            <person name="Jerlstrom-Hultqvist J."/>
            <person name="Cepicka I."/>
            <person name="Gallot-Lavallee L."/>
            <person name="Salas-Leiva D."/>
            <person name="Curtis B.A."/>
            <person name="Zahonova K."/>
            <person name="Pipaliya S."/>
            <person name="Dacks J."/>
            <person name="Roger A.J."/>
        </authorList>
    </citation>
    <scope>NUCLEOTIDE SEQUENCE</scope>
    <source>
        <strain evidence="4">Busselton2</strain>
    </source>
</reference>
<gene>
    <name evidence="4" type="ORF">M0812_12051</name>
</gene>
<dbReference type="SUPFAM" id="SSF48371">
    <property type="entry name" value="ARM repeat"/>
    <property type="match status" value="1"/>
</dbReference>
<proteinExistence type="inferred from homology"/>
<dbReference type="Proteomes" id="UP001146793">
    <property type="component" value="Unassembled WGS sequence"/>
</dbReference>
<comment type="function">
    <text evidence="1">Required for 60S pre-ribosomal subunits export to the cytoplasm.</text>
</comment>
<dbReference type="AlphaFoldDB" id="A0AAV7ZJY1"/>